<keyword evidence="1" id="KW-0472">Membrane</keyword>
<accession>A0A0A9FGM5</accession>
<proteinExistence type="predicted"/>
<protein>
    <submittedName>
        <fullName evidence="2">Uncharacterized protein</fullName>
    </submittedName>
</protein>
<keyword evidence="1" id="KW-1133">Transmembrane helix</keyword>
<keyword evidence="1" id="KW-0812">Transmembrane</keyword>
<organism evidence="2">
    <name type="scientific">Arundo donax</name>
    <name type="common">Giant reed</name>
    <name type="synonym">Donax arundinaceus</name>
    <dbReference type="NCBI Taxonomy" id="35708"/>
    <lineage>
        <taxon>Eukaryota</taxon>
        <taxon>Viridiplantae</taxon>
        <taxon>Streptophyta</taxon>
        <taxon>Embryophyta</taxon>
        <taxon>Tracheophyta</taxon>
        <taxon>Spermatophyta</taxon>
        <taxon>Magnoliopsida</taxon>
        <taxon>Liliopsida</taxon>
        <taxon>Poales</taxon>
        <taxon>Poaceae</taxon>
        <taxon>PACMAD clade</taxon>
        <taxon>Arundinoideae</taxon>
        <taxon>Arundineae</taxon>
        <taxon>Arundo</taxon>
    </lineage>
</organism>
<sequence length="72" mass="7784">MPVPVVGIELSSGKTTQFGKGWHSKVPILSSPPSLSSYITCLHFIRPLLSLCFFCGLVIIMLFAGESSTSRL</sequence>
<name>A0A0A9FGM5_ARUDO</name>
<evidence type="ECO:0000256" key="1">
    <source>
        <dbReference type="SAM" id="Phobius"/>
    </source>
</evidence>
<dbReference type="EMBL" id="GBRH01190473">
    <property type="protein sequence ID" value="JAE07423.1"/>
    <property type="molecule type" value="Transcribed_RNA"/>
</dbReference>
<evidence type="ECO:0000313" key="2">
    <source>
        <dbReference type="EMBL" id="JAE07423.1"/>
    </source>
</evidence>
<reference evidence="2" key="2">
    <citation type="journal article" date="2015" name="Data Brief">
        <title>Shoot transcriptome of the giant reed, Arundo donax.</title>
        <authorList>
            <person name="Barrero R.A."/>
            <person name="Guerrero F.D."/>
            <person name="Moolhuijzen P."/>
            <person name="Goolsby J.A."/>
            <person name="Tidwell J."/>
            <person name="Bellgard S.E."/>
            <person name="Bellgard M.I."/>
        </authorList>
    </citation>
    <scope>NUCLEOTIDE SEQUENCE</scope>
    <source>
        <tissue evidence="2">Shoot tissue taken approximately 20 cm above the soil surface</tissue>
    </source>
</reference>
<feature type="transmembrane region" description="Helical" evidence="1">
    <location>
        <begin position="44"/>
        <end position="64"/>
    </location>
</feature>
<dbReference type="AlphaFoldDB" id="A0A0A9FGM5"/>
<reference evidence="2" key="1">
    <citation type="submission" date="2014-09" db="EMBL/GenBank/DDBJ databases">
        <authorList>
            <person name="Magalhaes I.L.F."/>
            <person name="Oliveira U."/>
            <person name="Santos F.R."/>
            <person name="Vidigal T.H.D.A."/>
            <person name="Brescovit A.D."/>
            <person name="Santos A.J."/>
        </authorList>
    </citation>
    <scope>NUCLEOTIDE SEQUENCE</scope>
    <source>
        <tissue evidence="2">Shoot tissue taken approximately 20 cm above the soil surface</tissue>
    </source>
</reference>